<evidence type="ECO:0008006" key="4">
    <source>
        <dbReference type="Google" id="ProtNLM"/>
    </source>
</evidence>
<dbReference type="GeneID" id="54577050"/>
<dbReference type="Proteomes" id="UP000800094">
    <property type="component" value="Unassembled WGS sequence"/>
</dbReference>
<name>A0A6A6IDX1_9PLEO</name>
<feature type="transmembrane region" description="Helical" evidence="1">
    <location>
        <begin position="103"/>
        <end position="126"/>
    </location>
</feature>
<dbReference type="PANTHER" id="PTHR42069:SF1">
    <property type="entry name" value="MARVEL DOMAIN-CONTAINING PROTEIN"/>
    <property type="match status" value="1"/>
</dbReference>
<evidence type="ECO:0000256" key="1">
    <source>
        <dbReference type="SAM" id="Phobius"/>
    </source>
</evidence>
<feature type="transmembrane region" description="Helical" evidence="1">
    <location>
        <begin position="161"/>
        <end position="186"/>
    </location>
</feature>
<protein>
    <recommendedName>
        <fullName evidence="4">MARVEL domain-containing protein</fullName>
    </recommendedName>
</protein>
<dbReference type="AlphaFoldDB" id="A0A6A6IDX1"/>
<proteinExistence type="predicted"/>
<keyword evidence="1" id="KW-0812">Transmembrane</keyword>
<evidence type="ECO:0000313" key="3">
    <source>
        <dbReference type="Proteomes" id="UP000800094"/>
    </source>
</evidence>
<feature type="transmembrane region" description="Helical" evidence="1">
    <location>
        <begin position="20"/>
        <end position="39"/>
    </location>
</feature>
<gene>
    <name evidence="2" type="ORF">BU26DRAFT_427256</name>
</gene>
<dbReference type="RefSeq" id="XP_033683788.1">
    <property type="nucleotide sequence ID" value="XM_033823720.1"/>
</dbReference>
<reference evidence="2" key="1">
    <citation type="journal article" date="2020" name="Stud. Mycol.">
        <title>101 Dothideomycetes genomes: a test case for predicting lifestyles and emergence of pathogens.</title>
        <authorList>
            <person name="Haridas S."/>
            <person name="Albert R."/>
            <person name="Binder M."/>
            <person name="Bloem J."/>
            <person name="Labutti K."/>
            <person name="Salamov A."/>
            <person name="Andreopoulos B."/>
            <person name="Baker S."/>
            <person name="Barry K."/>
            <person name="Bills G."/>
            <person name="Bluhm B."/>
            <person name="Cannon C."/>
            <person name="Castanera R."/>
            <person name="Culley D."/>
            <person name="Daum C."/>
            <person name="Ezra D."/>
            <person name="Gonzalez J."/>
            <person name="Henrissat B."/>
            <person name="Kuo A."/>
            <person name="Liang C."/>
            <person name="Lipzen A."/>
            <person name="Lutzoni F."/>
            <person name="Magnuson J."/>
            <person name="Mondo S."/>
            <person name="Nolan M."/>
            <person name="Ohm R."/>
            <person name="Pangilinan J."/>
            <person name="Park H.-J."/>
            <person name="Ramirez L."/>
            <person name="Alfaro M."/>
            <person name="Sun H."/>
            <person name="Tritt A."/>
            <person name="Yoshinaga Y."/>
            <person name="Zwiers L.-H."/>
            <person name="Turgeon B."/>
            <person name="Goodwin S."/>
            <person name="Spatafora J."/>
            <person name="Crous P."/>
            <person name="Grigoriev I."/>
        </authorList>
    </citation>
    <scope>NUCLEOTIDE SEQUENCE</scope>
    <source>
        <strain evidence="2">CBS 122368</strain>
    </source>
</reference>
<dbReference type="PANTHER" id="PTHR42069">
    <property type="entry name" value="HYPHAL ANASTAMOSIS-8 PROTEIN"/>
    <property type="match status" value="1"/>
</dbReference>
<keyword evidence="3" id="KW-1185">Reference proteome</keyword>
<dbReference type="OrthoDB" id="3782299at2759"/>
<keyword evidence="1" id="KW-0472">Membrane</keyword>
<feature type="transmembrane region" description="Helical" evidence="1">
    <location>
        <begin position="65"/>
        <end position="91"/>
    </location>
</feature>
<sequence>MHPELSIQHAPWLSRLRSALRLLIIVLSGAVVVFLVHTLEIFRGNTYLDLRKGELPMTWPARTNLIPTLILFAIAAANFLASVSTLALSFTRSFRRPIRSRDLYRIVAGSFGVLSWGAALAAFTLLDKASKASLGRYACSNKNVMSNGRYQYRTVCEEQGVAFYLAIGAASAELLTLMTLAVSAYLSVKQRTPHLKSDHDRKASTSVGIPGRYP</sequence>
<dbReference type="EMBL" id="ML987195">
    <property type="protein sequence ID" value="KAF2248784.1"/>
    <property type="molecule type" value="Genomic_DNA"/>
</dbReference>
<accession>A0A6A6IDX1</accession>
<evidence type="ECO:0000313" key="2">
    <source>
        <dbReference type="EMBL" id="KAF2248784.1"/>
    </source>
</evidence>
<organism evidence="2 3">
    <name type="scientific">Trematosphaeria pertusa</name>
    <dbReference type="NCBI Taxonomy" id="390896"/>
    <lineage>
        <taxon>Eukaryota</taxon>
        <taxon>Fungi</taxon>
        <taxon>Dikarya</taxon>
        <taxon>Ascomycota</taxon>
        <taxon>Pezizomycotina</taxon>
        <taxon>Dothideomycetes</taxon>
        <taxon>Pleosporomycetidae</taxon>
        <taxon>Pleosporales</taxon>
        <taxon>Massarineae</taxon>
        <taxon>Trematosphaeriaceae</taxon>
        <taxon>Trematosphaeria</taxon>
    </lineage>
</organism>
<keyword evidence="1" id="KW-1133">Transmembrane helix</keyword>